<name>A0A918W0I9_9FLAO</name>
<proteinExistence type="predicted"/>
<dbReference type="Pfam" id="PF00144">
    <property type="entry name" value="Beta-lactamase"/>
    <property type="match status" value="1"/>
</dbReference>
<accession>A0A918W0I9</accession>
<dbReference type="EMBL" id="BMXB01000011">
    <property type="protein sequence ID" value="GHA42692.1"/>
    <property type="molecule type" value="Genomic_DNA"/>
</dbReference>
<organism evidence="3 4">
    <name type="scientific">Salinimicrobium marinum</name>
    <dbReference type="NCBI Taxonomy" id="680283"/>
    <lineage>
        <taxon>Bacteria</taxon>
        <taxon>Pseudomonadati</taxon>
        <taxon>Bacteroidota</taxon>
        <taxon>Flavobacteriia</taxon>
        <taxon>Flavobacteriales</taxon>
        <taxon>Flavobacteriaceae</taxon>
        <taxon>Salinimicrobium</taxon>
    </lineage>
</organism>
<dbReference type="GO" id="GO:0004180">
    <property type="term" value="F:carboxypeptidase activity"/>
    <property type="evidence" value="ECO:0007669"/>
    <property type="project" value="UniProtKB-KW"/>
</dbReference>
<dbReference type="PANTHER" id="PTHR46825">
    <property type="entry name" value="D-ALANYL-D-ALANINE-CARBOXYPEPTIDASE/ENDOPEPTIDASE AMPH"/>
    <property type="match status" value="1"/>
</dbReference>
<dbReference type="InterPro" id="IPR050491">
    <property type="entry name" value="AmpC-like"/>
</dbReference>
<comment type="caution">
    <text evidence="3">The sequence shown here is derived from an EMBL/GenBank/DDBJ whole genome shotgun (WGS) entry which is preliminary data.</text>
</comment>
<dbReference type="SUPFAM" id="SSF56601">
    <property type="entry name" value="beta-lactamase/transpeptidase-like"/>
    <property type="match status" value="1"/>
</dbReference>
<feature type="domain" description="Beta-lactamase-related" evidence="2">
    <location>
        <begin position="41"/>
        <end position="325"/>
    </location>
</feature>
<keyword evidence="3" id="KW-0645">Protease</keyword>
<keyword evidence="3" id="KW-0378">Hydrolase</keyword>
<keyword evidence="3" id="KW-0121">Carboxypeptidase</keyword>
<feature type="chain" id="PRO_5037862511" evidence="1">
    <location>
        <begin position="19"/>
        <end position="440"/>
    </location>
</feature>
<sequence length="440" mass="49044">MKKIIFCNLFLIAFSLSAQDIDMAKMDSLFAVVEENQKGMGSVTISKYGEIIYQNSIGFSDLDNQVRNTENTKFRIGSISKTFTAAVIMQLVEEGKLQLDTKLAEFFPDIPNAFEITVEDLLRHQSGLFNFTNKKEYLEYLEESKTKEELLEIFIANGTVSKPGEKNEYSNTNYVLLSFIAEDVDSSSLKDILEKRIVAPLQLQNTYFGGKINTANSEAFSYRKKGKWIPTSETDTSIPMGAGGVVSTPSDLTTFFTALFSGEVVKPEMLEEMKAMPNKFGIGLFSYPFADKIFYGHDGGIDGFSSIAIYNPEDGLSVAYLSNAGEFSINDMLRGVLSIYYEENYDIPEFATTIDIPAEELEKFTGTYSSEGFPLKLSIFAEEGVLMGQGSGQPPFPLEAYAQNKFQYAPADLKLEFFVEEDKVIVLQAGNSTELTREVE</sequence>
<feature type="signal peptide" evidence="1">
    <location>
        <begin position="1"/>
        <end position="18"/>
    </location>
</feature>
<protein>
    <submittedName>
        <fullName evidence="3">D-Ala-D-Ala carboxypeptidase</fullName>
    </submittedName>
</protein>
<keyword evidence="1" id="KW-0732">Signal</keyword>
<dbReference type="InterPro" id="IPR001466">
    <property type="entry name" value="Beta-lactam-related"/>
</dbReference>
<evidence type="ECO:0000313" key="4">
    <source>
        <dbReference type="Proteomes" id="UP000610456"/>
    </source>
</evidence>
<evidence type="ECO:0000313" key="3">
    <source>
        <dbReference type="EMBL" id="GHA42692.1"/>
    </source>
</evidence>
<dbReference type="InterPro" id="IPR012338">
    <property type="entry name" value="Beta-lactam/transpept-like"/>
</dbReference>
<dbReference type="RefSeq" id="WP_189605089.1">
    <property type="nucleotide sequence ID" value="NZ_BMXB01000011.1"/>
</dbReference>
<keyword evidence="4" id="KW-1185">Reference proteome</keyword>
<dbReference type="AlphaFoldDB" id="A0A918W0I9"/>
<dbReference type="Proteomes" id="UP000610456">
    <property type="component" value="Unassembled WGS sequence"/>
</dbReference>
<evidence type="ECO:0000259" key="2">
    <source>
        <dbReference type="Pfam" id="PF00144"/>
    </source>
</evidence>
<dbReference type="Gene3D" id="3.40.710.10">
    <property type="entry name" value="DD-peptidase/beta-lactamase superfamily"/>
    <property type="match status" value="1"/>
</dbReference>
<evidence type="ECO:0000256" key="1">
    <source>
        <dbReference type="SAM" id="SignalP"/>
    </source>
</evidence>
<dbReference type="PANTHER" id="PTHR46825:SF9">
    <property type="entry name" value="BETA-LACTAMASE-RELATED DOMAIN-CONTAINING PROTEIN"/>
    <property type="match status" value="1"/>
</dbReference>
<gene>
    <name evidence="3" type="ORF">GCM10007103_24790</name>
</gene>
<reference evidence="3" key="2">
    <citation type="submission" date="2020-09" db="EMBL/GenBank/DDBJ databases">
        <authorList>
            <person name="Sun Q."/>
            <person name="Kim S."/>
        </authorList>
    </citation>
    <scope>NUCLEOTIDE SEQUENCE</scope>
    <source>
        <strain evidence="3">KCTC 12719</strain>
    </source>
</reference>
<reference evidence="3" key="1">
    <citation type="journal article" date="2014" name="Int. J. Syst. Evol. Microbiol.">
        <title>Complete genome sequence of Corynebacterium casei LMG S-19264T (=DSM 44701T), isolated from a smear-ripened cheese.</title>
        <authorList>
            <consortium name="US DOE Joint Genome Institute (JGI-PGF)"/>
            <person name="Walter F."/>
            <person name="Albersmeier A."/>
            <person name="Kalinowski J."/>
            <person name="Ruckert C."/>
        </authorList>
    </citation>
    <scope>NUCLEOTIDE SEQUENCE</scope>
    <source>
        <strain evidence="3">KCTC 12719</strain>
    </source>
</reference>